<evidence type="ECO:0000313" key="5">
    <source>
        <dbReference type="Proteomes" id="UP000199199"/>
    </source>
</evidence>
<protein>
    <submittedName>
        <fullName evidence="4">Uncharacterized protein</fullName>
    </submittedName>
</protein>
<dbReference type="CDD" id="cd00350">
    <property type="entry name" value="rubredoxin_like"/>
    <property type="match status" value="1"/>
</dbReference>
<accession>A0A1I6UTD0</accession>
<sequence length="571" mass="65464">MKISRLKIENFAIEESPVINERAVSGRDLLLYGGNRSGKTLTFNALLYALYGRSGTFGVTPGQRSEVTAYFDNSDAVLRERRHRYEHEDGALDATQGVKQFIGPEDTVRLQFIPSNPADQPISRLDGDELLNRIRSVLSSEHQSEIERHRRAKAEIEHLKEIRRRGEDRPGVNQLERELDSLPISQTENRIEDIEELQRLINSGEIESISARLQKKDDVTERLDELYDKRRALEDTLKQKRRELGDASRYTQEVNDLIIDAIEEFTCPVCGRLVEERVARNRLPSNCPQCGRPRDLSELRERLREKVDEADTQVDELKDEISELEEELASVKAEITELQESEPELEGLNQFIRTALKQADHDLDQLQERTTRKLENHRNELEQAKSKKEEFEAKLARRRDLLSALDESAELADEEAERLEQEAFDEIREEFTDRLSAVYKSIAPDLGTDVGITPEGELEFPGTGSEGARSYDRLSSGERRLANLAFGLTLAKFAQESEDAHDWEVLVLDEPLTNLESDIQDAAARYLREADVQVIMTSPLDRIQSNFRDDESEIVSLERIRTEDSTLEEYL</sequence>
<dbReference type="InterPro" id="IPR027417">
    <property type="entry name" value="P-loop_NTPase"/>
</dbReference>
<evidence type="ECO:0000256" key="3">
    <source>
        <dbReference type="SAM" id="Coils"/>
    </source>
</evidence>
<keyword evidence="5" id="KW-1185">Reference proteome</keyword>
<name>A0A1I6UTD0_9EURY</name>
<dbReference type="Proteomes" id="UP000199199">
    <property type="component" value="Unassembled WGS sequence"/>
</dbReference>
<evidence type="ECO:0000256" key="1">
    <source>
        <dbReference type="ARBA" id="ARBA00023054"/>
    </source>
</evidence>
<organism evidence="4 5">
    <name type="scientific">Halostagnicola kamekurae</name>
    <dbReference type="NCBI Taxonomy" id="619731"/>
    <lineage>
        <taxon>Archaea</taxon>
        <taxon>Methanobacteriati</taxon>
        <taxon>Methanobacteriota</taxon>
        <taxon>Stenosarchaea group</taxon>
        <taxon>Halobacteria</taxon>
        <taxon>Halobacteriales</taxon>
        <taxon>Natrialbaceae</taxon>
        <taxon>Halostagnicola</taxon>
    </lineage>
</organism>
<dbReference type="PANTHER" id="PTHR32114">
    <property type="entry name" value="ABC TRANSPORTER ABCH.3"/>
    <property type="match status" value="1"/>
</dbReference>
<dbReference type="OrthoDB" id="269347at2157"/>
<reference evidence="5" key="1">
    <citation type="submission" date="2016-10" db="EMBL/GenBank/DDBJ databases">
        <authorList>
            <person name="Varghese N."/>
            <person name="Submissions S."/>
        </authorList>
    </citation>
    <scope>NUCLEOTIDE SEQUENCE [LARGE SCALE GENOMIC DNA]</scope>
    <source>
        <strain evidence="5">DSM 22427</strain>
    </source>
</reference>
<dbReference type="RefSeq" id="WP_092907455.1">
    <property type="nucleotide sequence ID" value="NZ_FOZS01000006.1"/>
</dbReference>
<dbReference type="PANTHER" id="PTHR32114:SF2">
    <property type="entry name" value="ABC TRANSPORTER ABCH.3"/>
    <property type="match status" value="1"/>
</dbReference>
<evidence type="ECO:0000256" key="2">
    <source>
        <dbReference type="ARBA" id="ARBA00049666"/>
    </source>
</evidence>
<dbReference type="AlphaFoldDB" id="A0A1I6UTD0"/>
<dbReference type="EMBL" id="FOZS01000006">
    <property type="protein sequence ID" value="SFT04607.1"/>
    <property type="molecule type" value="Genomic_DNA"/>
</dbReference>
<feature type="coiled-coil region" evidence="3">
    <location>
        <begin position="296"/>
        <end position="429"/>
    </location>
</feature>
<comment type="similarity">
    <text evidence="2">Belongs to the Sph1/Sph2 family.</text>
</comment>
<feature type="coiled-coil region" evidence="3">
    <location>
        <begin position="216"/>
        <end position="243"/>
    </location>
</feature>
<proteinExistence type="inferred from homology"/>
<dbReference type="SUPFAM" id="SSF52540">
    <property type="entry name" value="P-loop containing nucleoside triphosphate hydrolases"/>
    <property type="match status" value="2"/>
</dbReference>
<gene>
    <name evidence="4" type="ORF">SAMN04488556_4072</name>
</gene>
<dbReference type="CDD" id="cd00267">
    <property type="entry name" value="ABC_ATPase"/>
    <property type="match status" value="1"/>
</dbReference>
<keyword evidence="1 3" id="KW-0175">Coiled coil</keyword>
<evidence type="ECO:0000313" key="4">
    <source>
        <dbReference type="EMBL" id="SFT04607.1"/>
    </source>
</evidence>
<dbReference type="Gene3D" id="3.40.50.300">
    <property type="entry name" value="P-loop containing nucleotide triphosphate hydrolases"/>
    <property type="match status" value="2"/>
</dbReference>